<dbReference type="InterPro" id="IPR036691">
    <property type="entry name" value="Endo/exonu/phosph_ase_sf"/>
</dbReference>
<organism evidence="1 2">
    <name type="scientific">Suillus luteus UH-Slu-Lm8-n1</name>
    <dbReference type="NCBI Taxonomy" id="930992"/>
    <lineage>
        <taxon>Eukaryota</taxon>
        <taxon>Fungi</taxon>
        <taxon>Dikarya</taxon>
        <taxon>Basidiomycota</taxon>
        <taxon>Agaricomycotina</taxon>
        <taxon>Agaricomycetes</taxon>
        <taxon>Agaricomycetidae</taxon>
        <taxon>Boletales</taxon>
        <taxon>Suillineae</taxon>
        <taxon>Suillaceae</taxon>
        <taxon>Suillus</taxon>
    </lineage>
</organism>
<evidence type="ECO:0000313" key="2">
    <source>
        <dbReference type="Proteomes" id="UP000054485"/>
    </source>
</evidence>
<dbReference type="HOGENOM" id="CLU_159031_0_0_1"/>
<dbReference type="SUPFAM" id="SSF56219">
    <property type="entry name" value="DNase I-like"/>
    <property type="match status" value="1"/>
</dbReference>
<dbReference type="EMBL" id="KN835742">
    <property type="protein sequence ID" value="KIK34521.1"/>
    <property type="molecule type" value="Genomic_DNA"/>
</dbReference>
<dbReference type="OrthoDB" id="2840473at2759"/>
<keyword evidence="2" id="KW-1185">Reference proteome</keyword>
<proteinExistence type="predicted"/>
<dbReference type="AlphaFoldDB" id="A0A0C9ZYL0"/>
<evidence type="ECO:0008006" key="3">
    <source>
        <dbReference type="Google" id="ProtNLM"/>
    </source>
</evidence>
<dbReference type="STRING" id="930992.A0A0C9ZYL0"/>
<accession>A0A0C9ZYL0</accession>
<name>A0A0C9ZYL0_9AGAM</name>
<reference evidence="1 2" key="1">
    <citation type="submission" date="2014-04" db="EMBL/GenBank/DDBJ databases">
        <authorList>
            <consortium name="DOE Joint Genome Institute"/>
            <person name="Kuo A."/>
            <person name="Ruytinx J."/>
            <person name="Rineau F."/>
            <person name="Colpaert J."/>
            <person name="Kohler A."/>
            <person name="Nagy L.G."/>
            <person name="Floudas D."/>
            <person name="Copeland A."/>
            <person name="Barry K.W."/>
            <person name="Cichocki N."/>
            <person name="Veneault-Fourrey C."/>
            <person name="LaButti K."/>
            <person name="Lindquist E.A."/>
            <person name="Lipzen A."/>
            <person name="Lundell T."/>
            <person name="Morin E."/>
            <person name="Murat C."/>
            <person name="Sun H."/>
            <person name="Tunlid A."/>
            <person name="Henrissat B."/>
            <person name="Grigoriev I.V."/>
            <person name="Hibbett D.S."/>
            <person name="Martin F."/>
            <person name="Nordberg H.P."/>
            <person name="Cantor M.N."/>
            <person name="Hua S.X."/>
        </authorList>
    </citation>
    <scope>NUCLEOTIDE SEQUENCE [LARGE SCALE GENOMIC DNA]</scope>
    <source>
        <strain evidence="1 2">UH-Slu-Lm8-n1</strain>
    </source>
</reference>
<reference evidence="2" key="2">
    <citation type="submission" date="2015-01" db="EMBL/GenBank/DDBJ databases">
        <title>Evolutionary Origins and Diversification of the Mycorrhizal Mutualists.</title>
        <authorList>
            <consortium name="DOE Joint Genome Institute"/>
            <consortium name="Mycorrhizal Genomics Consortium"/>
            <person name="Kohler A."/>
            <person name="Kuo A."/>
            <person name="Nagy L.G."/>
            <person name="Floudas D."/>
            <person name="Copeland A."/>
            <person name="Barry K.W."/>
            <person name="Cichocki N."/>
            <person name="Veneault-Fourrey C."/>
            <person name="LaButti K."/>
            <person name="Lindquist E.A."/>
            <person name="Lipzen A."/>
            <person name="Lundell T."/>
            <person name="Morin E."/>
            <person name="Murat C."/>
            <person name="Riley R."/>
            <person name="Ohm R."/>
            <person name="Sun H."/>
            <person name="Tunlid A."/>
            <person name="Henrissat B."/>
            <person name="Grigoriev I.V."/>
            <person name="Hibbett D.S."/>
            <person name="Martin F."/>
        </authorList>
    </citation>
    <scope>NUCLEOTIDE SEQUENCE [LARGE SCALE GENOMIC DNA]</scope>
    <source>
        <strain evidence="2">UH-Slu-Lm8-n1</strain>
    </source>
</reference>
<gene>
    <name evidence="1" type="ORF">CY34DRAFT_32980</name>
</gene>
<protein>
    <recommendedName>
        <fullName evidence="3">Endonuclease/exonuclease/phosphatase domain-containing protein</fullName>
    </recommendedName>
</protein>
<dbReference type="InParanoid" id="A0A0C9ZYL0"/>
<feature type="non-terminal residue" evidence="1">
    <location>
        <position position="109"/>
    </location>
</feature>
<sequence>VWQQNLRKSPNAWEHMLKNLDPEKYDLACIQEPALNPVNLANASNLRSYWDVIYPSDHNSGTDRTQVIMLVNKRLSKNNWHIIPIKSPNVMAIELTGQFGKVRIYNIYN</sequence>
<dbReference type="Gene3D" id="3.60.10.10">
    <property type="entry name" value="Endonuclease/exonuclease/phosphatase"/>
    <property type="match status" value="1"/>
</dbReference>
<evidence type="ECO:0000313" key="1">
    <source>
        <dbReference type="EMBL" id="KIK34521.1"/>
    </source>
</evidence>
<dbReference type="Proteomes" id="UP000054485">
    <property type="component" value="Unassembled WGS sequence"/>
</dbReference>
<feature type="non-terminal residue" evidence="1">
    <location>
        <position position="1"/>
    </location>
</feature>